<dbReference type="RefSeq" id="WP_147740550.1">
    <property type="nucleotide sequence ID" value="NZ_VRUR01000001.1"/>
</dbReference>
<keyword evidence="1" id="KW-0812">Transmembrane</keyword>
<organism evidence="2 3">
    <name type="scientific">Flagellimonas hymeniacidonis</name>
    <dbReference type="NCBI Taxonomy" id="2603628"/>
    <lineage>
        <taxon>Bacteria</taxon>
        <taxon>Pseudomonadati</taxon>
        <taxon>Bacteroidota</taxon>
        <taxon>Flavobacteriia</taxon>
        <taxon>Flavobacteriales</taxon>
        <taxon>Flavobacteriaceae</taxon>
        <taxon>Flagellimonas</taxon>
    </lineage>
</organism>
<evidence type="ECO:0000256" key="1">
    <source>
        <dbReference type="SAM" id="Phobius"/>
    </source>
</evidence>
<dbReference type="Proteomes" id="UP000321456">
    <property type="component" value="Unassembled WGS sequence"/>
</dbReference>
<evidence type="ECO:0000313" key="3">
    <source>
        <dbReference type="Proteomes" id="UP000321456"/>
    </source>
</evidence>
<accession>A0A5C8V3R3</accession>
<protein>
    <recommendedName>
        <fullName evidence="4">Sugar transporter</fullName>
    </recommendedName>
</protein>
<dbReference type="EMBL" id="VRUR01000001">
    <property type="protein sequence ID" value="TXN36714.1"/>
    <property type="molecule type" value="Genomic_DNA"/>
</dbReference>
<gene>
    <name evidence="2" type="ORF">FVB32_00035</name>
</gene>
<name>A0A5C8V3R3_9FLAO</name>
<dbReference type="AlphaFoldDB" id="A0A5C8V3R3"/>
<comment type="caution">
    <text evidence="2">The sequence shown here is derived from an EMBL/GenBank/DDBJ whole genome shotgun (WGS) entry which is preliminary data.</text>
</comment>
<keyword evidence="1" id="KW-0472">Membrane</keyword>
<evidence type="ECO:0000313" key="2">
    <source>
        <dbReference type="EMBL" id="TXN36714.1"/>
    </source>
</evidence>
<feature type="transmembrane region" description="Helical" evidence="1">
    <location>
        <begin position="58"/>
        <end position="80"/>
    </location>
</feature>
<keyword evidence="3" id="KW-1185">Reference proteome</keyword>
<sequence length="145" mass="16032">MTTDSISKPPVWFWVVSVIALLWNLMGVSAYLADAYTSVEQLEQMSQEIRELYEGRPAWATAGFAIAVFAGAIGSIALLLRKKWARPLLILSVLGSIILNIHTFFLSNALEVMGANIVIMPIVVIVFGIYLIFFAKKGIQKGWLS</sequence>
<evidence type="ECO:0008006" key="4">
    <source>
        <dbReference type="Google" id="ProtNLM"/>
    </source>
</evidence>
<feature type="transmembrane region" description="Helical" evidence="1">
    <location>
        <begin position="12"/>
        <end position="33"/>
    </location>
</feature>
<feature type="transmembrane region" description="Helical" evidence="1">
    <location>
        <begin position="112"/>
        <end position="135"/>
    </location>
</feature>
<proteinExistence type="predicted"/>
<keyword evidence="1" id="KW-1133">Transmembrane helix</keyword>
<reference evidence="2 3" key="1">
    <citation type="submission" date="2019-08" db="EMBL/GenBank/DDBJ databases">
        <title>Professor.</title>
        <authorList>
            <person name="Park J.S."/>
        </authorList>
    </citation>
    <scope>NUCLEOTIDE SEQUENCE [LARGE SCALE GENOMIC DNA]</scope>
    <source>
        <strain evidence="2 3">176CP5-101</strain>
    </source>
</reference>
<feature type="transmembrane region" description="Helical" evidence="1">
    <location>
        <begin position="87"/>
        <end position="106"/>
    </location>
</feature>